<evidence type="ECO:0000313" key="4">
    <source>
        <dbReference type="EMBL" id="NYD23485.1"/>
    </source>
</evidence>
<keyword evidence="1" id="KW-1133">Transmembrane helix</keyword>
<dbReference type="Pfam" id="PF00563">
    <property type="entry name" value="EAL"/>
    <property type="match status" value="1"/>
</dbReference>
<dbReference type="InterPro" id="IPR001633">
    <property type="entry name" value="EAL_dom"/>
</dbReference>
<feature type="transmembrane region" description="Helical" evidence="1">
    <location>
        <begin position="133"/>
        <end position="155"/>
    </location>
</feature>
<protein>
    <submittedName>
        <fullName evidence="4">Putative signal transduction protein with EAL and GGDEF domain</fullName>
    </submittedName>
</protein>
<evidence type="ECO:0000259" key="2">
    <source>
        <dbReference type="PROSITE" id="PS50883"/>
    </source>
</evidence>
<dbReference type="SUPFAM" id="SSF141868">
    <property type="entry name" value="EAL domain-like"/>
    <property type="match status" value="1"/>
</dbReference>
<dbReference type="AlphaFoldDB" id="A0A7Y9DMR8"/>
<feature type="transmembrane region" description="Helical" evidence="1">
    <location>
        <begin position="100"/>
        <end position="121"/>
    </location>
</feature>
<name>A0A7Y9DMR8_9ACTN</name>
<feature type="domain" description="GGDEF" evidence="3">
    <location>
        <begin position="217"/>
        <end position="358"/>
    </location>
</feature>
<organism evidence="4 5">
    <name type="scientific">Kineococcus aurantiacus</name>
    <dbReference type="NCBI Taxonomy" id="37633"/>
    <lineage>
        <taxon>Bacteria</taxon>
        <taxon>Bacillati</taxon>
        <taxon>Actinomycetota</taxon>
        <taxon>Actinomycetes</taxon>
        <taxon>Kineosporiales</taxon>
        <taxon>Kineosporiaceae</taxon>
        <taxon>Kineococcus</taxon>
    </lineage>
</organism>
<dbReference type="Proteomes" id="UP000521922">
    <property type="component" value="Unassembled WGS sequence"/>
</dbReference>
<dbReference type="CDD" id="cd01948">
    <property type="entry name" value="EAL"/>
    <property type="match status" value="1"/>
</dbReference>
<feature type="transmembrane region" description="Helical" evidence="1">
    <location>
        <begin position="61"/>
        <end position="80"/>
    </location>
</feature>
<dbReference type="PANTHER" id="PTHR33121">
    <property type="entry name" value="CYCLIC DI-GMP PHOSPHODIESTERASE PDEF"/>
    <property type="match status" value="1"/>
</dbReference>
<dbReference type="SUPFAM" id="SSF55073">
    <property type="entry name" value="Nucleotide cyclase"/>
    <property type="match status" value="1"/>
</dbReference>
<dbReference type="InterPro" id="IPR050706">
    <property type="entry name" value="Cyclic-di-GMP_PDE-like"/>
</dbReference>
<dbReference type="PANTHER" id="PTHR33121:SF70">
    <property type="entry name" value="SIGNALING PROTEIN YKOW"/>
    <property type="match status" value="1"/>
</dbReference>
<dbReference type="PROSITE" id="PS50883">
    <property type="entry name" value="EAL"/>
    <property type="match status" value="1"/>
</dbReference>
<feature type="domain" description="EAL" evidence="2">
    <location>
        <begin position="366"/>
        <end position="619"/>
    </location>
</feature>
<evidence type="ECO:0000313" key="5">
    <source>
        <dbReference type="Proteomes" id="UP000521922"/>
    </source>
</evidence>
<dbReference type="InterPro" id="IPR035919">
    <property type="entry name" value="EAL_sf"/>
</dbReference>
<reference evidence="4 5" key="1">
    <citation type="submission" date="2020-07" db="EMBL/GenBank/DDBJ databases">
        <title>Sequencing the genomes of 1000 actinobacteria strains.</title>
        <authorList>
            <person name="Klenk H.-P."/>
        </authorList>
    </citation>
    <scope>NUCLEOTIDE SEQUENCE [LARGE SCALE GENOMIC DNA]</scope>
    <source>
        <strain evidence="4 5">DSM 7487</strain>
    </source>
</reference>
<keyword evidence="5" id="KW-1185">Reference proteome</keyword>
<dbReference type="InterPro" id="IPR043128">
    <property type="entry name" value="Rev_trsase/Diguanyl_cyclase"/>
</dbReference>
<accession>A0A7Y9DMR8</accession>
<gene>
    <name evidence="4" type="ORF">BJ968_003025</name>
</gene>
<dbReference type="InterPro" id="IPR000160">
    <property type="entry name" value="GGDEF_dom"/>
</dbReference>
<dbReference type="SMART" id="SM00052">
    <property type="entry name" value="EAL"/>
    <property type="match status" value="1"/>
</dbReference>
<dbReference type="Gene3D" id="3.20.20.450">
    <property type="entry name" value="EAL domain"/>
    <property type="match status" value="1"/>
</dbReference>
<dbReference type="EMBL" id="JACCBB010000001">
    <property type="protein sequence ID" value="NYD23485.1"/>
    <property type="molecule type" value="Genomic_DNA"/>
</dbReference>
<dbReference type="RefSeq" id="WP_179753252.1">
    <property type="nucleotide sequence ID" value="NZ_BAAAGN010000010.1"/>
</dbReference>
<evidence type="ECO:0000256" key="1">
    <source>
        <dbReference type="SAM" id="Phobius"/>
    </source>
</evidence>
<keyword evidence="1" id="KW-0812">Transmembrane</keyword>
<dbReference type="Gene3D" id="3.30.70.270">
    <property type="match status" value="1"/>
</dbReference>
<proteinExistence type="predicted"/>
<sequence length="636" mass="66049">MQTATRTAEYQKVLNPQREQTLDLGDGGLSRRVVALEYLVTSLISASVAVVPGWTGVHGTLILVIAALGFLSGVGLLLFPSWPLPGPRTAIVSACVSTSVAVYCADGSAAVGVLVALYSATAAHIPFLRSTRAVVAATALPFVLLPAALVASGHAGQVPGWMALLPAVTVLPVVGVRSLLHLAARRARHDVSSELLNRTGLLESSARLLRGDEGLGEELTVSVVHFDDLRDLRLALGPAAAEEVLAECARRAGELPGAVVARLDLDSLAVVRPVELDGSGDPVSTGLDEGAVLHRVLREHVVLRADGPGQGLRVRPDVSIGVACAPQHGREVGELLALADVAAVRAADEQQRLAVAEGAAAVDVEALRLHTELPAAVVDGELRVHYQRLVDARTGRTTGVEALVRWQHPEHGLLNPCAFVPLAERSHAVVGLTHWVLSTAAAQCAAWRADGHDVTVSVNVSAVVLADASLVNAVRRAIAENGLGRGVLTLEVTETALLGDPEGVGAVLAALRAAGARVSLDDFGTGYTSLTMLRQLEVDELKIDRSFVAAAAQAPVDAAIVRALADLAHRLSMEVVAEGVEDAATAELVRELGADVLQGFHFARPVPAAEVFAAAHDAAHDPAGPGDLPALATPTR</sequence>
<dbReference type="GO" id="GO:0071111">
    <property type="term" value="F:cyclic-guanylate-specific phosphodiesterase activity"/>
    <property type="evidence" value="ECO:0007669"/>
    <property type="project" value="InterPro"/>
</dbReference>
<dbReference type="SMART" id="SM00267">
    <property type="entry name" value="GGDEF"/>
    <property type="match status" value="1"/>
</dbReference>
<evidence type="ECO:0000259" key="3">
    <source>
        <dbReference type="PROSITE" id="PS50887"/>
    </source>
</evidence>
<dbReference type="Pfam" id="PF00990">
    <property type="entry name" value="GGDEF"/>
    <property type="match status" value="1"/>
</dbReference>
<dbReference type="PROSITE" id="PS50887">
    <property type="entry name" value="GGDEF"/>
    <property type="match status" value="1"/>
</dbReference>
<keyword evidence="1" id="KW-0472">Membrane</keyword>
<dbReference type="InterPro" id="IPR029787">
    <property type="entry name" value="Nucleotide_cyclase"/>
</dbReference>
<comment type="caution">
    <text evidence="4">The sequence shown here is derived from an EMBL/GenBank/DDBJ whole genome shotgun (WGS) entry which is preliminary data.</text>
</comment>